<evidence type="ECO:0000259" key="3">
    <source>
        <dbReference type="PROSITE" id="PS50883"/>
    </source>
</evidence>
<dbReference type="InterPro" id="IPR050706">
    <property type="entry name" value="Cyclic-di-GMP_PDE-like"/>
</dbReference>
<protein>
    <submittedName>
        <fullName evidence="5">GGDEF domain-containing protein</fullName>
    </submittedName>
</protein>
<sequence length="735" mass="83634">MQKDRKDKELQDENRRLREEIKRLKQYDQVTGLFNREVFCASADGAIQQNPHIRFEIICIDIERFKMINELYGEEQGDLLLKYVAEQLRHISRREKHIAGNLRDDVFALCIPVEDEKSTVDHLLGIFSGSPVNAQVVLAVGIYRMEEEVLPAGNMCGRALMALNSVKGNDHHVAVYRESMRENLLREQEITNSMEAGIKNREFKIYMQPKCNMESGKVVGAEALVRWQHPQKGLLLPGDFVPLFEKNHFIEKLDLYVWEETAGWIRRWLDKGGTCVPVSVNLSRMDIFDMDVCSVLTDIMERYHIPSGLIELEITESVYAGQSERIIKETERLKKNGFTILMDDFGNGYSSLNMLSSTNIDILKMDMHFMDGEGLKSLGILDAILHMSKWLNLPVIAEGVNREEHVKTLRSVGCVYGQGFYYYCPMSIGEFENLLLAPDKVDFCDGGKKRVESSHLLDLSDLFHKDTLTDRLLGNITGAVAQYSYDGTHLYVLRANGEYCRLMGEYWMGGSGHVDVMRDLFPEDREKITDALSEAKRSKEEKGAEVFVRKRRGGSVLWLRIRLFCLTSNYGSEIFYAALSDETVRMNSIENLRISEERFRLAMEATKSVIFELDTDTRTAYYSEYAQKAFGLDATVANAPEGFIEQGTVCEGYEETFRDIYRAIYRGEDRASCVVKAKMGDGSTVRNRITLTAIRDKDGKTVKAVGMVENVSYSEVGSMVDHEGNGENGNERKGE</sequence>
<dbReference type="PANTHER" id="PTHR33121">
    <property type="entry name" value="CYCLIC DI-GMP PHOSPHODIESTERASE PDEF"/>
    <property type="match status" value="1"/>
</dbReference>
<evidence type="ECO:0000256" key="1">
    <source>
        <dbReference type="SAM" id="Coils"/>
    </source>
</evidence>
<dbReference type="Pfam" id="PF00990">
    <property type="entry name" value="GGDEF"/>
    <property type="match status" value="1"/>
</dbReference>
<dbReference type="STRING" id="1796616.A4V09_01475"/>
<feature type="domain" description="PAS" evidence="2">
    <location>
        <begin position="595"/>
        <end position="632"/>
    </location>
</feature>
<dbReference type="InterPro" id="IPR029787">
    <property type="entry name" value="Nucleotide_cyclase"/>
</dbReference>
<dbReference type="Gene3D" id="3.20.20.450">
    <property type="entry name" value="EAL domain"/>
    <property type="match status" value="1"/>
</dbReference>
<accession>A0A1C7I6I6</accession>
<dbReference type="SUPFAM" id="SSF141868">
    <property type="entry name" value="EAL domain-like"/>
    <property type="match status" value="1"/>
</dbReference>
<evidence type="ECO:0000313" key="6">
    <source>
        <dbReference type="Proteomes" id="UP000092574"/>
    </source>
</evidence>
<proteinExistence type="predicted"/>
<dbReference type="AlphaFoldDB" id="A0A1C7I6I6"/>
<organism evidence="5 6">
    <name type="scientific">Blautia pseudococcoides</name>
    <dbReference type="NCBI Taxonomy" id="1796616"/>
    <lineage>
        <taxon>Bacteria</taxon>
        <taxon>Bacillati</taxon>
        <taxon>Bacillota</taxon>
        <taxon>Clostridia</taxon>
        <taxon>Lachnospirales</taxon>
        <taxon>Lachnospiraceae</taxon>
        <taxon>Blautia</taxon>
    </lineage>
</organism>
<dbReference type="PROSITE" id="PS50112">
    <property type="entry name" value="PAS"/>
    <property type="match status" value="1"/>
</dbReference>
<dbReference type="InterPro" id="IPR035965">
    <property type="entry name" value="PAS-like_dom_sf"/>
</dbReference>
<dbReference type="InterPro" id="IPR035919">
    <property type="entry name" value="EAL_sf"/>
</dbReference>
<dbReference type="NCBIfam" id="TIGR00254">
    <property type="entry name" value="GGDEF"/>
    <property type="match status" value="1"/>
</dbReference>
<dbReference type="SMART" id="SM00052">
    <property type="entry name" value="EAL"/>
    <property type="match status" value="1"/>
</dbReference>
<dbReference type="RefSeq" id="WP_065540775.1">
    <property type="nucleotide sequence ID" value="NZ_CP015405.2"/>
</dbReference>
<dbReference type="InterPro" id="IPR000014">
    <property type="entry name" value="PAS"/>
</dbReference>
<evidence type="ECO:0000259" key="4">
    <source>
        <dbReference type="PROSITE" id="PS50887"/>
    </source>
</evidence>
<dbReference type="SUPFAM" id="SSF55785">
    <property type="entry name" value="PYP-like sensor domain (PAS domain)"/>
    <property type="match status" value="2"/>
</dbReference>
<name>A0A1C7I6I6_9FIRM</name>
<dbReference type="SMART" id="SM00267">
    <property type="entry name" value="GGDEF"/>
    <property type="match status" value="1"/>
</dbReference>
<dbReference type="Pfam" id="PF00563">
    <property type="entry name" value="EAL"/>
    <property type="match status" value="1"/>
</dbReference>
<dbReference type="PROSITE" id="PS50887">
    <property type="entry name" value="GGDEF"/>
    <property type="match status" value="1"/>
</dbReference>
<dbReference type="OrthoDB" id="9805474at2"/>
<dbReference type="GO" id="GO:0071111">
    <property type="term" value="F:cyclic-guanylate-specific phosphodiesterase activity"/>
    <property type="evidence" value="ECO:0007669"/>
    <property type="project" value="InterPro"/>
</dbReference>
<dbReference type="PANTHER" id="PTHR33121:SF70">
    <property type="entry name" value="SIGNALING PROTEIN YKOW"/>
    <property type="match status" value="1"/>
</dbReference>
<feature type="coiled-coil region" evidence="1">
    <location>
        <begin position="3"/>
        <end position="30"/>
    </location>
</feature>
<dbReference type="InterPro" id="IPR001633">
    <property type="entry name" value="EAL_dom"/>
</dbReference>
<dbReference type="KEGG" id="byl:A4V09_01475"/>
<dbReference type="CDD" id="cd01948">
    <property type="entry name" value="EAL"/>
    <property type="match status" value="1"/>
</dbReference>
<dbReference type="InterPro" id="IPR043128">
    <property type="entry name" value="Rev_trsase/Diguanyl_cyclase"/>
</dbReference>
<reference evidence="5" key="1">
    <citation type="submission" date="2017-04" db="EMBL/GenBank/DDBJ databases">
        <title>Complete Genome Sequences of Twelve Strains of a Stable Defined Moderately Diverse Mouse Microbiota 2 (sDMDMm2).</title>
        <authorList>
            <person name="Uchimura Y."/>
            <person name="Wyss M."/>
            <person name="Brugiroux S."/>
            <person name="Limenitakis J.P."/>
            <person name="Stecher B."/>
            <person name="McCoy K.D."/>
            <person name="Macpherson A.J."/>
        </authorList>
    </citation>
    <scope>NUCLEOTIDE SEQUENCE</scope>
    <source>
        <strain evidence="5">YL58</strain>
    </source>
</reference>
<dbReference type="SUPFAM" id="SSF55073">
    <property type="entry name" value="Nucleotide cyclase"/>
    <property type="match status" value="1"/>
</dbReference>
<keyword evidence="1" id="KW-0175">Coiled coil</keyword>
<dbReference type="EMBL" id="CP015405">
    <property type="protein sequence ID" value="ANU74544.1"/>
    <property type="molecule type" value="Genomic_DNA"/>
</dbReference>
<dbReference type="InterPro" id="IPR000160">
    <property type="entry name" value="GGDEF_dom"/>
</dbReference>
<dbReference type="Gene3D" id="3.30.70.270">
    <property type="match status" value="1"/>
</dbReference>
<gene>
    <name evidence="5" type="ORF">A4V09_01475</name>
</gene>
<dbReference type="Proteomes" id="UP000092574">
    <property type="component" value="Chromosome"/>
</dbReference>
<feature type="domain" description="GGDEF" evidence="4">
    <location>
        <begin position="53"/>
        <end position="178"/>
    </location>
</feature>
<dbReference type="PROSITE" id="PS50883">
    <property type="entry name" value="EAL"/>
    <property type="match status" value="1"/>
</dbReference>
<evidence type="ECO:0000313" key="5">
    <source>
        <dbReference type="EMBL" id="ANU74544.1"/>
    </source>
</evidence>
<dbReference type="Gene3D" id="3.30.450.20">
    <property type="entry name" value="PAS domain"/>
    <property type="match status" value="1"/>
</dbReference>
<feature type="domain" description="EAL" evidence="3">
    <location>
        <begin position="187"/>
        <end position="439"/>
    </location>
</feature>
<keyword evidence="6" id="KW-1185">Reference proteome</keyword>
<evidence type="ECO:0000259" key="2">
    <source>
        <dbReference type="PROSITE" id="PS50112"/>
    </source>
</evidence>